<proteinExistence type="predicted"/>
<evidence type="ECO:0000313" key="3">
    <source>
        <dbReference type="EMBL" id="EGE38032.1"/>
    </source>
</evidence>
<feature type="compositionally biased region" description="Low complexity" evidence="1">
    <location>
        <begin position="24"/>
        <end position="40"/>
    </location>
</feature>
<keyword evidence="2" id="KW-0472">Membrane</keyword>
<dbReference type="Proteomes" id="UP000004668">
    <property type="component" value="Unassembled WGS sequence"/>
</dbReference>
<evidence type="ECO:0008006" key="5">
    <source>
        <dbReference type="Google" id="ProtNLM"/>
    </source>
</evidence>
<sequence length="375" mass="39128">MAPMSHHPSGRRPRPQRSTAGTGSPQPARAPRSARPAAQRGTDRARREDASQRPRKVKGSRGGRGRLGLLRAGAGRGRGRRGGSVQSFLKSPIGVVLAAFLATLLVGLIVLRATGSSLSGLVLGWGKTTDTGAPSAPAPLVPDASGFNAARIIDDEVFYDSQAMTREEIAAFLTRVNAGCQPGSDGTECLAGATFSVPARQASTFCPGGIEAASGASAADVIWEVSQACDINPQVLLVLIHKEQGLLTASGSSLSARDYEAAAGYACPDHGACDPQWAGFPSQLYGAASQFHRYRLDPGSYDVVAQRPTRIAYSPDAQCGSGEVTVANQATAGLYNYTPFQPNEAAAHGGDQCTSWGNWNFYGYFKTLFGAPASA</sequence>
<feature type="region of interest" description="Disordered" evidence="1">
    <location>
        <begin position="1"/>
        <end position="85"/>
    </location>
</feature>
<name>F2UXT1_ACTVI</name>
<organism evidence="3 4">
    <name type="scientific">Actinomyces viscosus C505</name>
    <dbReference type="NCBI Taxonomy" id="562973"/>
    <lineage>
        <taxon>Bacteria</taxon>
        <taxon>Bacillati</taxon>
        <taxon>Actinomycetota</taxon>
        <taxon>Actinomycetes</taxon>
        <taxon>Actinomycetales</taxon>
        <taxon>Actinomycetaceae</taxon>
        <taxon>Actinomyces</taxon>
    </lineage>
</organism>
<accession>F2UXT1</accession>
<feature type="compositionally biased region" description="Basic and acidic residues" evidence="1">
    <location>
        <begin position="41"/>
        <end position="52"/>
    </location>
</feature>
<dbReference type="HOGENOM" id="CLU_062771_0_0_11"/>
<keyword evidence="2" id="KW-0812">Transmembrane</keyword>
<feature type="transmembrane region" description="Helical" evidence="2">
    <location>
        <begin position="88"/>
        <end position="111"/>
    </location>
</feature>
<gene>
    <name evidence="3" type="ORF">HMPREF0059_00883</name>
</gene>
<evidence type="ECO:0000313" key="4">
    <source>
        <dbReference type="Proteomes" id="UP000004668"/>
    </source>
</evidence>
<dbReference type="EMBL" id="ACRE02000046">
    <property type="protein sequence ID" value="EGE38032.1"/>
    <property type="molecule type" value="Genomic_DNA"/>
</dbReference>
<comment type="caution">
    <text evidence="3">The sequence shown here is derived from an EMBL/GenBank/DDBJ whole genome shotgun (WGS) entry which is preliminary data.</text>
</comment>
<reference evidence="3 4" key="2">
    <citation type="submission" date="2011-10" db="EMBL/GenBank/DDBJ databases">
        <title>The Genome Sequence of Actinomyces viscosus C505.</title>
        <authorList>
            <consortium name="The Broad Institute Genome Sequencing Platform"/>
            <consortium name="The Broad Institute Genome Sequencing Center for Infectious Disease"/>
            <person name="Earl A."/>
            <person name="Ward D."/>
            <person name="Feldgarden M."/>
            <person name="Gevers D."/>
            <person name="Sibley C.D."/>
            <person name="Field T.R."/>
            <person name="Grinwis M."/>
            <person name="Eshaghurshan C.S."/>
            <person name="Surette M.G."/>
            <person name="Young S.K."/>
            <person name="Zeng Q."/>
            <person name="Gargeya S."/>
            <person name="Fitzgerald M."/>
            <person name="Haas B."/>
            <person name="Abouelleil A."/>
            <person name="Alvarado L."/>
            <person name="Arachchi H.M."/>
            <person name="Berlin A."/>
            <person name="Brown A."/>
            <person name="Chapman S.B."/>
            <person name="Chen Z."/>
            <person name="Dunbar C."/>
            <person name="Freedman E."/>
            <person name="Gearin G."/>
            <person name="Goldberg J."/>
            <person name="Griggs A."/>
            <person name="Gujja S."/>
            <person name="Heiman D."/>
            <person name="Howarth C."/>
            <person name="Larson L."/>
            <person name="Lui A."/>
            <person name="MacDonald P.J.P."/>
            <person name="Montmayeur A."/>
            <person name="Murphy C."/>
            <person name="Neiman D."/>
            <person name="Pearson M."/>
            <person name="Priest M."/>
            <person name="Roberts A."/>
            <person name="Saif S."/>
            <person name="Shea T."/>
            <person name="Shenoy N."/>
            <person name="Sisk P."/>
            <person name="Stolte C."/>
            <person name="Sykes S."/>
            <person name="Wortman J."/>
            <person name="Nusbaum C."/>
            <person name="Birren B."/>
        </authorList>
    </citation>
    <scope>NUCLEOTIDE SEQUENCE [LARGE SCALE GENOMIC DNA]</scope>
    <source>
        <strain evidence="3 4">C505</strain>
    </source>
</reference>
<evidence type="ECO:0000256" key="2">
    <source>
        <dbReference type="SAM" id="Phobius"/>
    </source>
</evidence>
<dbReference type="AlphaFoldDB" id="F2UXT1"/>
<dbReference type="eggNOG" id="COG0791">
    <property type="taxonomic scope" value="Bacteria"/>
</dbReference>
<keyword evidence="2" id="KW-1133">Transmembrane helix</keyword>
<reference evidence="4" key="1">
    <citation type="submission" date="2010-02" db="EMBL/GenBank/DDBJ databases">
        <title>The Genome Sequence of Prevotella oris strain C735.</title>
        <authorList>
            <consortium name="The Broad Institute Genome Sequencing Platform"/>
            <person name="Ward D."/>
            <person name="Feldgarden M."/>
            <person name="Earl A."/>
            <person name="Young S.K."/>
            <person name="Zeng Q."/>
            <person name="Koehrsen M."/>
            <person name="Alvarado L."/>
            <person name="Berlin A."/>
            <person name="Bochicchio J."/>
            <person name="Borenstein D."/>
            <person name="Chapman S.B."/>
            <person name="Chen Z."/>
            <person name="Engels R."/>
            <person name="Freedman E."/>
            <person name="Gellesch M."/>
            <person name="Goldberg J."/>
            <person name="Griggs A."/>
            <person name="Gujja S."/>
            <person name="Heilman E."/>
            <person name="Heiman D."/>
            <person name="Hepburn T."/>
            <person name="Howarth C."/>
            <person name="Jen D."/>
            <person name="Larson L."/>
            <person name="Mehta T."/>
            <person name="Park D."/>
            <person name="Pearson M."/>
            <person name="Roberts A."/>
            <person name="Saif S."/>
            <person name="Shea T."/>
            <person name="Shenoy N."/>
            <person name="Sisk P."/>
            <person name="Stolte C."/>
            <person name="Sykes S."/>
            <person name="Thomson T."/>
            <person name="Walk T."/>
            <person name="White J."/>
            <person name="Yandava C."/>
            <person name="Sibley C.D."/>
            <person name="Field T.R."/>
            <person name="Grinwis M."/>
            <person name="Eshaghurshan C.S."/>
            <person name="Surette M.G."/>
            <person name="Haas B."/>
            <person name="Nusbaum C."/>
            <person name="Birren B."/>
        </authorList>
    </citation>
    <scope>NUCLEOTIDE SEQUENCE [LARGE SCALE GENOMIC DNA]</scope>
    <source>
        <strain evidence="4">C505</strain>
    </source>
</reference>
<protein>
    <recommendedName>
        <fullName evidence="5">Hemagglutinin</fullName>
    </recommendedName>
</protein>
<feature type="compositionally biased region" description="Basic residues" evidence="1">
    <location>
        <begin position="53"/>
        <end position="64"/>
    </location>
</feature>
<evidence type="ECO:0000256" key="1">
    <source>
        <dbReference type="SAM" id="MobiDB-lite"/>
    </source>
</evidence>